<gene>
    <name evidence="3" type="ORF">GCM10014715_22960</name>
</gene>
<protein>
    <recommendedName>
        <fullName evidence="2">N,N-dimethylformamidase beta subunit-like C-terminal domain-containing protein</fullName>
    </recommendedName>
</protein>
<accession>A0A918ZT36</accession>
<comment type="caution">
    <text evidence="3">The sequence shown here is derived from an EMBL/GenBank/DDBJ whole genome shotgun (WGS) entry which is preliminary data.</text>
</comment>
<reference evidence="3" key="2">
    <citation type="submission" date="2020-09" db="EMBL/GenBank/DDBJ databases">
        <authorList>
            <person name="Sun Q."/>
            <person name="Ohkuma M."/>
        </authorList>
    </citation>
    <scope>NUCLEOTIDE SEQUENCE</scope>
    <source>
        <strain evidence="3">JCM 3302</strain>
    </source>
</reference>
<feature type="region of interest" description="Disordered" evidence="1">
    <location>
        <begin position="1"/>
        <end position="55"/>
    </location>
</feature>
<feature type="domain" description="N,N-dimethylformamidase beta subunit-like C-terminal" evidence="2">
    <location>
        <begin position="142"/>
        <end position="507"/>
    </location>
</feature>
<dbReference type="InterPro" id="IPR046540">
    <property type="entry name" value="DMFA2_C"/>
</dbReference>
<organism evidence="3 4">
    <name type="scientific">Streptomyces spiralis</name>
    <dbReference type="NCBI Taxonomy" id="66376"/>
    <lineage>
        <taxon>Bacteria</taxon>
        <taxon>Bacillati</taxon>
        <taxon>Actinomycetota</taxon>
        <taxon>Actinomycetes</taxon>
        <taxon>Kitasatosporales</taxon>
        <taxon>Streptomycetaceae</taxon>
        <taxon>Streptomyces</taxon>
    </lineage>
</organism>
<evidence type="ECO:0000313" key="4">
    <source>
        <dbReference type="Proteomes" id="UP000641386"/>
    </source>
</evidence>
<feature type="compositionally biased region" description="Basic and acidic residues" evidence="1">
    <location>
        <begin position="90"/>
        <end position="100"/>
    </location>
</feature>
<keyword evidence="4" id="KW-1185">Reference proteome</keyword>
<evidence type="ECO:0000256" key="1">
    <source>
        <dbReference type="SAM" id="MobiDB-lite"/>
    </source>
</evidence>
<name>A0A918ZT36_9ACTN</name>
<evidence type="ECO:0000313" key="3">
    <source>
        <dbReference type="EMBL" id="GHE68639.1"/>
    </source>
</evidence>
<proteinExistence type="predicted"/>
<reference evidence="3" key="1">
    <citation type="journal article" date="2014" name="Int. J. Syst. Evol. Microbiol.">
        <title>Complete genome sequence of Corynebacterium casei LMG S-19264T (=DSM 44701T), isolated from a smear-ripened cheese.</title>
        <authorList>
            <consortium name="US DOE Joint Genome Institute (JGI-PGF)"/>
            <person name="Walter F."/>
            <person name="Albersmeier A."/>
            <person name="Kalinowski J."/>
            <person name="Ruckert C."/>
        </authorList>
    </citation>
    <scope>NUCLEOTIDE SEQUENCE</scope>
    <source>
        <strain evidence="3">JCM 3302</strain>
    </source>
</reference>
<feature type="region of interest" description="Disordered" evidence="1">
    <location>
        <begin position="538"/>
        <end position="560"/>
    </location>
</feature>
<dbReference type="EMBL" id="BNBC01000008">
    <property type="protein sequence ID" value="GHE68639.1"/>
    <property type="molecule type" value="Genomic_DNA"/>
</dbReference>
<dbReference type="Proteomes" id="UP000641386">
    <property type="component" value="Unassembled WGS sequence"/>
</dbReference>
<sequence>MVTGSATRRRAAHRRDGYLRRRRVDTKGRAGHPQGGDVSPRETQEHTAPGNAHGPARRQFLGLCAGAGLAAAAACDGPTASHRRSAPQSRRPEAERDRPGTGDWRIGSLGPPDAVAGYTDRVSVTPGQECGLHVSTTASAFRVSAFRVGWYGGALARLVWRSGPVAGHARPGGRPVSATRTVRADWPRTLTLATEGWPEGAYLIRLDADSGHQRYVPLIVRSTQGAGRTVLLHAPATWQAYNRWGGYSLYAGASGAYETRSLAVSFDRPYDANGAEKFLVYEWAGVVLAERLGIPLAYSTGTDVHRDPGVLHGATAVVCLGHDEYWTPEQRRYVTAARDAGTNVAFLGANTCFRRIRLETGEAGPDRTVVCYKSSYRTDPCYPSRPALVTTDFRQAPGADPESSLTGVLYEGYPVDAPYVVHAADHWLHEGTGVRPGESFDHLVGVEYDRVTPGAPAPGPGPLEITAHSPLVCSGTRSHSDSAYYTAPGGAGVFATGTMRWVEALKAGTPDGGRDHGMDSRTRAFVTRTTENLLRAFAEGPAAHHRPAPRPDAGQLYKAA</sequence>
<feature type="region of interest" description="Disordered" evidence="1">
    <location>
        <begin position="76"/>
        <end position="112"/>
    </location>
</feature>
<dbReference type="Pfam" id="PF20254">
    <property type="entry name" value="DMFA2_C"/>
    <property type="match status" value="1"/>
</dbReference>
<evidence type="ECO:0000259" key="2">
    <source>
        <dbReference type="Pfam" id="PF20254"/>
    </source>
</evidence>
<dbReference type="AlphaFoldDB" id="A0A918ZT36"/>